<evidence type="ECO:0008006" key="3">
    <source>
        <dbReference type="Google" id="ProtNLM"/>
    </source>
</evidence>
<keyword evidence="2" id="KW-1185">Reference proteome</keyword>
<gene>
    <name evidence="1" type="ORF">HNR30_005118</name>
</gene>
<sequence length="138" mass="15154">MLFALLLTGCTMTQPAINRAQALTRVEELIHDTTRALTPRPRLEALPSFNAPTGCLDDDEHRVVISRAYWLRDVPATENMAVSRQIRAHWESRGHRITASGGPGLNAETRTDGFLLALVWSEGDALYLGVSSPCITPS</sequence>
<dbReference type="RefSeq" id="WP_181612531.1">
    <property type="nucleotide sequence ID" value="NZ_BAABAM010000005.1"/>
</dbReference>
<evidence type="ECO:0000313" key="1">
    <source>
        <dbReference type="EMBL" id="MBA2893757.1"/>
    </source>
</evidence>
<dbReference type="AlphaFoldDB" id="A0A7W0CM75"/>
<dbReference type="EMBL" id="JACDUR010000005">
    <property type="protein sequence ID" value="MBA2893757.1"/>
    <property type="molecule type" value="Genomic_DNA"/>
</dbReference>
<organism evidence="1 2">
    <name type="scientific">Nonomuraea soli</name>
    <dbReference type="NCBI Taxonomy" id="1032476"/>
    <lineage>
        <taxon>Bacteria</taxon>
        <taxon>Bacillati</taxon>
        <taxon>Actinomycetota</taxon>
        <taxon>Actinomycetes</taxon>
        <taxon>Streptosporangiales</taxon>
        <taxon>Streptosporangiaceae</taxon>
        <taxon>Nonomuraea</taxon>
    </lineage>
</organism>
<evidence type="ECO:0000313" key="2">
    <source>
        <dbReference type="Proteomes" id="UP000530928"/>
    </source>
</evidence>
<reference evidence="1 2" key="1">
    <citation type="submission" date="2020-07" db="EMBL/GenBank/DDBJ databases">
        <title>Genomic Encyclopedia of Type Strains, Phase IV (KMG-IV): sequencing the most valuable type-strain genomes for metagenomic binning, comparative biology and taxonomic classification.</title>
        <authorList>
            <person name="Goeker M."/>
        </authorList>
    </citation>
    <scope>NUCLEOTIDE SEQUENCE [LARGE SCALE GENOMIC DNA]</scope>
    <source>
        <strain evidence="1 2">DSM 45533</strain>
    </source>
</reference>
<proteinExistence type="predicted"/>
<dbReference type="Proteomes" id="UP000530928">
    <property type="component" value="Unassembled WGS sequence"/>
</dbReference>
<accession>A0A7W0CM75</accession>
<comment type="caution">
    <text evidence="1">The sequence shown here is derived from an EMBL/GenBank/DDBJ whole genome shotgun (WGS) entry which is preliminary data.</text>
</comment>
<name>A0A7W0CM75_9ACTN</name>
<protein>
    <recommendedName>
        <fullName evidence="3">Lipoprotein</fullName>
    </recommendedName>
</protein>